<gene>
    <name evidence="3" type="ORF">FNH04_41965</name>
</gene>
<dbReference type="InterPro" id="IPR023210">
    <property type="entry name" value="NADP_OxRdtase_dom"/>
</dbReference>
<dbReference type="CDD" id="cd19080">
    <property type="entry name" value="AKR_AKR9A_9B"/>
    <property type="match status" value="1"/>
</dbReference>
<proteinExistence type="predicted"/>
<dbReference type="GO" id="GO:0016491">
    <property type="term" value="F:oxidoreductase activity"/>
    <property type="evidence" value="ECO:0007669"/>
    <property type="project" value="UniProtKB-KW"/>
</dbReference>
<evidence type="ECO:0000259" key="2">
    <source>
        <dbReference type="Pfam" id="PF00248"/>
    </source>
</evidence>
<dbReference type="SUPFAM" id="SSF51430">
    <property type="entry name" value="NAD(P)-linked oxidoreductase"/>
    <property type="match status" value="1"/>
</dbReference>
<accession>A0A5N8WFH9</accession>
<dbReference type="PANTHER" id="PTHR43364:SF4">
    <property type="entry name" value="NAD(P)-LINKED OXIDOREDUCTASE SUPERFAMILY PROTEIN"/>
    <property type="match status" value="1"/>
</dbReference>
<dbReference type="Proteomes" id="UP000326979">
    <property type="component" value="Unassembled WGS sequence"/>
</dbReference>
<evidence type="ECO:0000256" key="1">
    <source>
        <dbReference type="ARBA" id="ARBA00023002"/>
    </source>
</evidence>
<dbReference type="PANTHER" id="PTHR43364">
    <property type="entry name" value="NADH-SPECIFIC METHYLGLYOXAL REDUCTASE-RELATED"/>
    <property type="match status" value="1"/>
</dbReference>
<comment type="caution">
    <text evidence="3">The sequence shown here is derived from an EMBL/GenBank/DDBJ whole genome shotgun (WGS) entry which is preliminary data.</text>
</comment>
<dbReference type="Gene3D" id="3.20.20.100">
    <property type="entry name" value="NADP-dependent oxidoreductase domain"/>
    <property type="match status" value="1"/>
</dbReference>
<dbReference type="InterPro" id="IPR036812">
    <property type="entry name" value="NAD(P)_OxRdtase_dom_sf"/>
</dbReference>
<keyword evidence="1" id="KW-0560">Oxidoreductase</keyword>
<evidence type="ECO:0000313" key="3">
    <source>
        <dbReference type="EMBL" id="MPY46241.1"/>
    </source>
</evidence>
<name>A0A5N8WFH9_9ACTN</name>
<dbReference type="InterPro" id="IPR050523">
    <property type="entry name" value="AKR_Detox_Biosynth"/>
</dbReference>
<dbReference type="EMBL" id="VJZE01000608">
    <property type="protein sequence ID" value="MPY46241.1"/>
    <property type="molecule type" value="Genomic_DNA"/>
</dbReference>
<dbReference type="Pfam" id="PF00248">
    <property type="entry name" value="Aldo_ket_red"/>
    <property type="match status" value="1"/>
</dbReference>
<dbReference type="AlphaFoldDB" id="A0A5N8WFH9"/>
<dbReference type="GO" id="GO:0005829">
    <property type="term" value="C:cytosol"/>
    <property type="evidence" value="ECO:0007669"/>
    <property type="project" value="TreeGrafter"/>
</dbReference>
<feature type="domain" description="NADP-dependent oxidoreductase" evidence="2">
    <location>
        <begin position="16"/>
        <end position="310"/>
    </location>
</feature>
<dbReference type="RefSeq" id="WP_322725417.1">
    <property type="nucleotide sequence ID" value="NZ_BAABEQ010000010.1"/>
</dbReference>
<evidence type="ECO:0000313" key="4">
    <source>
        <dbReference type="Proteomes" id="UP000326979"/>
    </source>
</evidence>
<reference evidence="3 4" key="1">
    <citation type="submission" date="2019-07" db="EMBL/GenBank/DDBJ databases">
        <title>New species of Amycolatopsis and Streptomyces.</title>
        <authorList>
            <person name="Duangmal K."/>
            <person name="Teo W.F.A."/>
            <person name="Lipun K."/>
        </authorList>
    </citation>
    <scope>NUCLEOTIDE SEQUENCE [LARGE SCALE GENOMIC DNA]</scope>
    <source>
        <strain evidence="3 4">TISTR 2346</strain>
    </source>
</reference>
<dbReference type="FunFam" id="3.20.20.100:FF:000004">
    <property type="entry name" value="Oxidoreductase, aldo/keto reductase"/>
    <property type="match status" value="1"/>
</dbReference>
<organism evidence="3 4">
    <name type="scientific">Streptomyces phyllanthi</name>
    <dbReference type="NCBI Taxonomy" id="1803180"/>
    <lineage>
        <taxon>Bacteria</taxon>
        <taxon>Bacillati</taxon>
        <taxon>Actinomycetota</taxon>
        <taxon>Actinomycetes</taxon>
        <taxon>Kitasatosporales</taxon>
        <taxon>Streptomycetaceae</taxon>
        <taxon>Streptomyces</taxon>
    </lineage>
</organism>
<sequence length="342" mass="36897">MRYRLLGRTGLRVSELFLGAMTFGEQGGVGAPKEECARMLDAYAAAGGNVIDTAVNYRGGESERIVGELLKGQRDRFVLSTKYTVSRDGSDPNAAGNHRKNLTLSLETSLRRLGTDYVDVYWVHIWDRNTPVEETMRALDDAVRSGKVLYVGISDAPAWVVARANTLAEWRGWSPLSALQVPYSLLNRDVERELLPMAEAFGMSVAAWSPLQNGILSGKYTRPGGVGPGTTTRLSADAVGDRERAVAEAVQEAADELGASPAQVAIAWTMAQSPAVHPILGARRVEQLTDNLGAAGLVLPDEVLVRLEAAADFRLGFPAEFIDDTSAWVYGAAGQRVVPRTP</sequence>
<keyword evidence="4" id="KW-1185">Reference proteome</keyword>
<protein>
    <submittedName>
        <fullName evidence="3">Aldo/keto reductase</fullName>
    </submittedName>
</protein>